<dbReference type="EMBL" id="VDMD01000053">
    <property type="protein sequence ID" value="TRM57082.1"/>
    <property type="molecule type" value="Genomic_DNA"/>
</dbReference>
<feature type="compositionally biased region" description="Pro residues" evidence="1">
    <location>
        <begin position="180"/>
        <end position="192"/>
    </location>
</feature>
<evidence type="ECO:0000313" key="2">
    <source>
        <dbReference type="EMBL" id="TRM57082.1"/>
    </source>
</evidence>
<evidence type="ECO:0000313" key="3">
    <source>
        <dbReference type="Proteomes" id="UP000320762"/>
    </source>
</evidence>
<name>A0A550BX12_9AGAR</name>
<feature type="compositionally biased region" description="Polar residues" evidence="1">
    <location>
        <begin position="130"/>
        <end position="139"/>
    </location>
</feature>
<gene>
    <name evidence="2" type="ORF">BD626DRAFT_574902</name>
</gene>
<feature type="compositionally biased region" description="Low complexity" evidence="1">
    <location>
        <begin position="147"/>
        <end position="160"/>
    </location>
</feature>
<sequence length="192" mass="20606">MLFYVFEHVLLDDSVGLLDTQAARPGERDLGVEKGHGGCDIPVADDAVEFSDIRPSSRRQPPGEIPTRHSQGMPFDRSRRVSSATLDPPTLLVACAPRDVELVTCSSTHTHDALDVSGTPTLADPAPRQAQYSPNSTVHSGGEGRAPRAALRAALFSARPADSEVPAGHGRRRHGNTPRSRPPPRLLPHLPV</sequence>
<dbReference type="AlphaFoldDB" id="A0A550BX12"/>
<evidence type="ECO:0000256" key="1">
    <source>
        <dbReference type="SAM" id="MobiDB-lite"/>
    </source>
</evidence>
<reference evidence="2 3" key="1">
    <citation type="journal article" date="2019" name="New Phytol.">
        <title>Comparative genomics reveals unique wood-decay strategies and fruiting body development in the Schizophyllaceae.</title>
        <authorList>
            <person name="Almasi E."/>
            <person name="Sahu N."/>
            <person name="Krizsan K."/>
            <person name="Balint B."/>
            <person name="Kovacs G.M."/>
            <person name="Kiss B."/>
            <person name="Cseklye J."/>
            <person name="Drula E."/>
            <person name="Henrissat B."/>
            <person name="Nagy I."/>
            <person name="Chovatia M."/>
            <person name="Adam C."/>
            <person name="LaButti K."/>
            <person name="Lipzen A."/>
            <person name="Riley R."/>
            <person name="Grigoriev I.V."/>
            <person name="Nagy L.G."/>
        </authorList>
    </citation>
    <scope>NUCLEOTIDE SEQUENCE [LARGE SCALE GENOMIC DNA]</scope>
    <source>
        <strain evidence="2 3">NL-1724</strain>
    </source>
</reference>
<dbReference type="Proteomes" id="UP000320762">
    <property type="component" value="Unassembled WGS sequence"/>
</dbReference>
<organism evidence="2 3">
    <name type="scientific">Schizophyllum amplum</name>
    <dbReference type="NCBI Taxonomy" id="97359"/>
    <lineage>
        <taxon>Eukaryota</taxon>
        <taxon>Fungi</taxon>
        <taxon>Dikarya</taxon>
        <taxon>Basidiomycota</taxon>
        <taxon>Agaricomycotina</taxon>
        <taxon>Agaricomycetes</taxon>
        <taxon>Agaricomycetidae</taxon>
        <taxon>Agaricales</taxon>
        <taxon>Schizophyllaceae</taxon>
        <taxon>Schizophyllum</taxon>
    </lineage>
</organism>
<feature type="region of interest" description="Disordered" evidence="1">
    <location>
        <begin position="51"/>
        <end position="83"/>
    </location>
</feature>
<proteinExistence type="predicted"/>
<feature type="region of interest" description="Disordered" evidence="1">
    <location>
        <begin position="111"/>
        <end position="192"/>
    </location>
</feature>
<protein>
    <submittedName>
        <fullName evidence="2">Uncharacterized protein</fullName>
    </submittedName>
</protein>
<comment type="caution">
    <text evidence="2">The sequence shown here is derived from an EMBL/GenBank/DDBJ whole genome shotgun (WGS) entry which is preliminary data.</text>
</comment>
<keyword evidence="3" id="KW-1185">Reference proteome</keyword>
<accession>A0A550BX12</accession>